<evidence type="ECO:0000313" key="4">
    <source>
        <dbReference type="Proteomes" id="UP001152795"/>
    </source>
</evidence>
<dbReference type="PROSITE" id="PS01186">
    <property type="entry name" value="EGF_2"/>
    <property type="match status" value="1"/>
</dbReference>
<reference evidence="3" key="1">
    <citation type="submission" date="2020-04" db="EMBL/GenBank/DDBJ databases">
        <authorList>
            <person name="Alioto T."/>
            <person name="Alioto T."/>
            <person name="Gomez Garrido J."/>
        </authorList>
    </citation>
    <scope>NUCLEOTIDE SEQUENCE</scope>
    <source>
        <strain evidence="3">A484AB</strain>
    </source>
</reference>
<dbReference type="PROSITE" id="PS00022">
    <property type="entry name" value="EGF_1"/>
    <property type="match status" value="1"/>
</dbReference>
<dbReference type="EMBL" id="CACRXK020003762">
    <property type="protein sequence ID" value="CAB4000139.1"/>
    <property type="molecule type" value="Genomic_DNA"/>
</dbReference>
<keyword evidence="4" id="KW-1185">Reference proteome</keyword>
<evidence type="ECO:0000313" key="3">
    <source>
        <dbReference type="EMBL" id="CAB4000139.1"/>
    </source>
</evidence>
<feature type="region of interest" description="Disordered" evidence="1">
    <location>
        <begin position="167"/>
        <end position="204"/>
    </location>
</feature>
<feature type="signal peptide" evidence="2">
    <location>
        <begin position="1"/>
        <end position="22"/>
    </location>
</feature>
<feature type="chain" id="PRO_5043388985" evidence="2">
    <location>
        <begin position="23"/>
        <end position="204"/>
    </location>
</feature>
<dbReference type="Proteomes" id="UP001152795">
    <property type="component" value="Unassembled WGS sequence"/>
</dbReference>
<comment type="caution">
    <text evidence="3">The sequence shown here is derived from an EMBL/GenBank/DDBJ whole genome shotgun (WGS) entry which is preliminary data.</text>
</comment>
<accession>A0A7D9I931</accession>
<proteinExistence type="predicted"/>
<sequence>MKSCEVLLLVFVAFFMINASAAEKECPEWAIAIETEEGRLCICTKGYFGDTCQLNVSSLEKNEKTLNQSEGNCRFWHQCLAVRWFNLMRSFKAFFKDFEQLSFVIGVVTGVVASPILRAIVYAVVRLCILCNGKKIRKDQSELRASTESQPSSGSVVIEMEPQLQECPEASKDDGADSQPIDQPQEDKQSELPGADCASESISK</sequence>
<protein>
    <submittedName>
        <fullName evidence="3">Uncharacterized protein</fullName>
    </submittedName>
</protein>
<organism evidence="3 4">
    <name type="scientific">Paramuricea clavata</name>
    <name type="common">Red gorgonian</name>
    <name type="synonym">Violescent sea-whip</name>
    <dbReference type="NCBI Taxonomy" id="317549"/>
    <lineage>
        <taxon>Eukaryota</taxon>
        <taxon>Metazoa</taxon>
        <taxon>Cnidaria</taxon>
        <taxon>Anthozoa</taxon>
        <taxon>Octocorallia</taxon>
        <taxon>Malacalcyonacea</taxon>
        <taxon>Plexauridae</taxon>
        <taxon>Paramuricea</taxon>
    </lineage>
</organism>
<dbReference type="AlphaFoldDB" id="A0A7D9I931"/>
<name>A0A7D9I931_PARCT</name>
<dbReference type="InterPro" id="IPR000742">
    <property type="entry name" value="EGF"/>
</dbReference>
<evidence type="ECO:0000256" key="2">
    <source>
        <dbReference type="SAM" id="SignalP"/>
    </source>
</evidence>
<keyword evidence="2" id="KW-0732">Signal</keyword>
<gene>
    <name evidence="3" type="ORF">PACLA_8A004184</name>
</gene>
<evidence type="ECO:0000256" key="1">
    <source>
        <dbReference type="SAM" id="MobiDB-lite"/>
    </source>
</evidence>